<organism evidence="8 9">
    <name type="scientific">Candidatus Acidiferrum panamense</name>
    <dbReference type="NCBI Taxonomy" id="2741543"/>
    <lineage>
        <taxon>Bacteria</taxon>
        <taxon>Pseudomonadati</taxon>
        <taxon>Acidobacteriota</taxon>
        <taxon>Terriglobia</taxon>
        <taxon>Candidatus Acidiferrales</taxon>
        <taxon>Candidatus Acidiferrum</taxon>
    </lineage>
</organism>
<dbReference type="Gene3D" id="1.10.760.10">
    <property type="entry name" value="Cytochrome c-like domain"/>
    <property type="match status" value="2"/>
</dbReference>
<dbReference type="InterPro" id="IPR009056">
    <property type="entry name" value="Cyt_c-like_dom"/>
</dbReference>
<dbReference type="PANTHER" id="PTHR33751">
    <property type="entry name" value="CBB3-TYPE CYTOCHROME C OXIDASE SUBUNIT FIXP"/>
    <property type="match status" value="1"/>
</dbReference>
<keyword evidence="4" id="KW-0249">Electron transport</keyword>
<reference evidence="8" key="1">
    <citation type="submission" date="2020-06" db="EMBL/GenBank/DDBJ databases">
        <title>Legume-microbial interactions unlock mineral nutrients during tropical forest succession.</title>
        <authorList>
            <person name="Epihov D.Z."/>
        </authorList>
    </citation>
    <scope>NUCLEOTIDE SEQUENCE [LARGE SCALE GENOMIC DNA]</scope>
    <source>
        <strain evidence="8">Pan2503</strain>
    </source>
</reference>
<keyword evidence="3 6" id="KW-0479">Metal-binding</keyword>
<proteinExistence type="predicted"/>
<evidence type="ECO:0000259" key="7">
    <source>
        <dbReference type="PROSITE" id="PS51007"/>
    </source>
</evidence>
<evidence type="ECO:0000256" key="2">
    <source>
        <dbReference type="ARBA" id="ARBA00022617"/>
    </source>
</evidence>
<evidence type="ECO:0000256" key="4">
    <source>
        <dbReference type="ARBA" id="ARBA00022982"/>
    </source>
</evidence>
<evidence type="ECO:0000313" key="9">
    <source>
        <dbReference type="Proteomes" id="UP000567293"/>
    </source>
</evidence>
<dbReference type="AlphaFoldDB" id="A0A7V8SX88"/>
<accession>A0A7V8SX88</accession>
<evidence type="ECO:0000256" key="1">
    <source>
        <dbReference type="ARBA" id="ARBA00022448"/>
    </source>
</evidence>
<dbReference type="GO" id="GO:0046872">
    <property type="term" value="F:metal ion binding"/>
    <property type="evidence" value="ECO:0007669"/>
    <property type="project" value="UniProtKB-KW"/>
</dbReference>
<evidence type="ECO:0000256" key="5">
    <source>
        <dbReference type="ARBA" id="ARBA00023004"/>
    </source>
</evidence>
<dbReference type="GO" id="GO:0009055">
    <property type="term" value="F:electron transfer activity"/>
    <property type="evidence" value="ECO:0007669"/>
    <property type="project" value="InterPro"/>
</dbReference>
<comment type="caution">
    <text evidence="8">The sequence shown here is derived from an EMBL/GenBank/DDBJ whole genome shotgun (WGS) entry which is preliminary data.</text>
</comment>
<gene>
    <name evidence="8" type="ORF">HRJ53_10785</name>
</gene>
<dbReference type="Pfam" id="PF00034">
    <property type="entry name" value="Cytochrom_C"/>
    <property type="match status" value="1"/>
</dbReference>
<dbReference type="Proteomes" id="UP000567293">
    <property type="component" value="Unassembled WGS sequence"/>
</dbReference>
<dbReference type="InterPro" id="IPR050597">
    <property type="entry name" value="Cytochrome_c_Oxidase_Subunit"/>
</dbReference>
<evidence type="ECO:0000256" key="6">
    <source>
        <dbReference type="PROSITE-ProRule" id="PRU00433"/>
    </source>
</evidence>
<evidence type="ECO:0000313" key="8">
    <source>
        <dbReference type="EMBL" id="MBA0085472.1"/>
    </source>
</evidence>
<feature type="non-terminal residue" evidence="8">
    <location>
        <position position="1"/>
    </location>
</feature>
<feature type="domain" description="Cytochrome c" evidence="7">
    <location>
        <begin position="113"/>
        <end position="201"/>
    </location>
</feature>
<dbReference type="PROSITE" id="PS51007">
    <property type="entry name" value="CYTC"/>
    <property type="match status" value="1"/>
</dbReference>
<keyword evidence="5 6" id="KW-0408">Iron</keyword>
<dbReference type="SUPFAM" id="SSF46626">
    <property type="entry name" value="Cytochrome c"/>
    <property type="match status" value="1"/>
</dbReference>
<dbReference type="GO" id="GO:0020037">
    <property type="term" value="F:heme binding"/>
    <property type="evidence" value="ECO:0007669"/>
    <property type="project" value="InterPro"/>
</dbReference>
<dbReference type="InterPro" id="IPR036909">
    <property type="entry name" value="Cyt_c-like_dom_sf"/>
</dbReference>
<dbReference type="PANTHER" id="PTHR33751:SF9">
    <property type="entry name" value="CYTOCHROME C4"/>
    <property type="match status" value="1"/>
</dbReference>
<keyword evidence="1" id="KW-0813">Transport</keyword>
<keyword evidence="9" id="KW-1185">Reference proteome</keyword>
<dbReference type="EMBL" id="JACDQQ010001042">
    <property type="protein sequence ID" value="MBA0085472.1"/>
    <property type="molecule type" value="Genomic_DNA"/>
</dbReference>
<protein>
    <submittedName>
        <fullName evidence="8">Cytochrome C</fullName>
    </submittedName>
</protein>
<sequence>MPVEYIVRQMADFKNGTRIDPARMNAIAKITSEEDARKAAEWFAAVKPTVWVKVMESPTVPKSFVSTRGRMRLPLPAGGTEPLGNRIIELPQDAARAESRDPHSGFVAYVPVGSIEKGKRLVASGGAGKTINCNICHGDDLKGLGDVPRIAGLHPIYIGRQLYAFRGSEYSGTSAALMKKVVAKLADDDILAISAYVASLAP</sequence>
<keyword evidence="2 6" id="KW-0349">Heme</keyword>
<name>A0A7V8SX88_9BACT</name>
<evidence type="ECO:0000256" key="3">
    <source>
        <dbReference type="ARBA" id="ARBA00022723"/>
    </source>
</evidence>